<feature type="compositionally biased region" description="Low complexity" evidence="1">
    <location>
        <begin position="31"/>
        <end position="43"/>
    </location>
</feature>
<feature type="region of interest" description="Disordered" evidence="1">
    <location>
        <begin position="146"/>
        <end position="170"/>
    </location>
</feature>
<evidence type="ECO:0000313" key="2">
    <source>
        <dbReference type="EMBL" id="TNN83864.1"/>
    </source>
</evidence>
<evidence type="ECO:0000256" key="1">
    <source>
        <dbReference type="SAM" id="MobiDB-lite"/>
    </source>
</evidence>
<evidence type="ECO:0000313" key="3">
    <source>
        <dbReference type="Proteomes" id="UP000314294"/>
    </source>
</evidence>
<dbReference type="AlphaFoldDB" id="A0A4Z2J201"/>
<dbReference type="Proteomes" id="UP000314294">
    <property type="component" value="Unassembled WGS sequence"/>
</dbReference>
<name>A0A4Z2J201_9TELE</name>
<proteinExistence type="predicted"/>
<organism evidence="2 3">
    <name type="scientific">Liparis tanakae</name>
    <name type="common">Tanaka's snailfish</name>
    <dbReference type="NCBI Taxonomy" id="230148"/>
    <lineage>
        <taxon>Eukaryota</taxon>
        <taxon>Metazoa</taxon>
        <taxon>Chordata</taxon>
        <taxon>Craniata</taxon>
        <taxon>Vertebrata</taxon>
        <taxon>Euteleostomi</taxon>
        <taxon>Actinopterygii</taxon>
        <taxon>Neopterygii</taxon>
        <taxon>Teleostei</taxon>
        <taxon>Neoteleostei</taxon>
        <taxon>Acanthomorphata</taxon>
        <taxon>Eupercaria</taxon>
        <taxon>Perciformes</taxon>
        <taxon>Cottioidei</taxon>
        <taxon>Cottales</taxon>
        <taxon>Liparidae</taxon>
        <taxon>Liparis</taxon>
    </lineage>
</organism>
<reference evidence="2 3" key="1">
    <citation type="submission" date="2019-03" db="EMBL/GenBank/DDBJ databases">
        <title>First draft genome of Liparis tanakae, snailfish: a comprehensive survey of snailfish specific genes.</title>
        <authorList>
            <person name="Kim W."/>
            <person name="Song I."/>
            <person name="Jeong J.-H."/>
            <person name="Kim D."/>
            <person name="Kim S."/>
            <person name="Ryu S."/>
            <person name="Song J.Y."/>
            <person name="Lee S.K."/>
        </authorList>
    </citation>
    <scope>NUCLEOTIDE SEQUENCE [LARGE SCALE GENOMIC DNA]</scope>
    <source>
        <tissue evidence="2">Muscle</tissue>
    </source>
</reference>
<accession>A0A4Z2J201</accession>
<protein>
    <submittedName>
        <fullName evidence="2">Uncharacterized protein</fullName>
    </submittedName>
</protein>
<gene>
    <name evidence="2" type="ORF">EYF80_005735</name>
</gene>
<sequence length="183" mass="20312">MASARSPVKSLNSWNTLGYMAADITSSGVMSSPCAARRPSSRAVKSMGGREAPGRPSIRVSDFSTWDRRGGGKEIEVRMLEESKQARLHVRHVLRAFFSETVEEEDEWKDGKKKGRTGKGCCGTNDMKLYLPTRRRLSDNLWRHRLSRGHGGVKTNSTTDRGKDSSSARSSTSALVRLFCTMN</sequence>
<comment type="caution">
    <text evidence="2">The sequence shown here is derived from an EMBL/GenBank/DDBJ whole genome shotgun (WGS) entry which is preliminary data.</text>
</comment>
<keyword evidence="3" id="KW-1185">Reference proteome</keyword>
<dbReference type="EMBL" id="SRLO01000030">
    <property type="protein sequence ID" value="TNN83864.1"/>
    <property type="molecule type" value="Genomic_DNA"/>
</dbReference>
<feature type="region of interest" description="Disordered" evidence="1">
    <location>
        <begin position="28"/>
        <end position="56"/>
    </location>
</feature>